<protein>
    <submittedName>
        <fullName evidence="2">Uncharacterized protein</fullName>
    </submittedName>
</protein>
<dbReference type="EMBL" id="JBHULN010000018">
    <property type="protein sequence ID" value="MFD2573477.1"/>
    <property type="molecule type" value="Genomic_DNA"/>
</dbReference>
<keyword evidence="3" id="KW-1185">Reference proteome</keyword>
<name>A0ABW5M901_9BACT</name>
<accession>A0ABW5M901</accession>
<evidence type="ECO:0000256" key="1">
    <source>
        <dbReference type="SAM" id="MobiDB-lite"/>
    </source>
</evidence>
<dbReference type="Proteomes" id="UP001597469">
    <property type="component" value="Unassembled WGS sequence"/>
</dbReference>
<dbReference type="RefSeq" id="WP_381526190.1">
    <property type="nucleotide sequence ID" value="NZ_JBHULN010000018.1"/>
</dbReference>
<organism evidence="2 3">
    <name type="scientific">Spirosoma soli</name>
    <dbReference type="NCBI Taxonomy" id="1770529"/>
    <lineage>
        <taxon>Bacteria</taxon>
        <taxon>Pseudomonadati</taxon>
        <taxon>Bacteroidota</taxon>
        <taxon>Cytophagia</taxon>
        <taxon>Cytophagales</taxon>
        <taxon>Cytophagaceae</taxon>
        <taxon>Spirosoma</taxon>
    </lineage>
</organism>
<reference evidence="3" key="1">
    <citation type="journal article" date="2019" name="Int. J. Syst. Evol. Microbiol.">
        <title>The Global Catalogue of Microorganisms (GCM) 10K type strain sequencing project: providing services to taxonomists for standard genome sequencing and annotation.</title>
        <authorList>
            <consortium name="The Broad Institute Genomics Platform"/>
            <consortium name="The Broad Institute Genome Sequencing Center for Infectious Disease"/>
            <person name="Wu L."/>
            <person name="Ma J."/>
        </authorList>
    </citation>
    <scope>NUCLEOTIDE SEQUENCE [LARGE SCALE GENOMIC DNA]</scope>
    <source>
        <strain evidence="3">KCTC 42805</strain>
    </source>
</reference>
<comment type="caution">
    <text evidence="2">The sequence shown here is derived from an EMBL/GenBank/DDBJ whole genome shotgun (WGS) entry which is preliminary data.</text>
</comment>
<sequence length="45" mass="4512">MKTGTTTSFLDVRTIGIDTGDDPHSGLVGDKTQASTDPGAMGAMG</sequence>
<proteinExistence type="predicted"/>
<evidence type="ECO:0000313" key="2">
    <source>
        <dbReference type="EMBL" id="MFD2573477.1"/>
    </source>
</evidence>
<gene>
    <name evidence="2" type="ORF">ACFSUS_22750</name>
</gene>
<evidence type="ECO:0000313" key="3">
    <source>
        <dbReference type="Proteomes" id="UP001597469"/>
    </source>
</evidence>
<feature type="region of interest" description="Disordered" evidence="1">
    <location>
        <begin position="17"/>
        <end position="45"/>
    </location>
</feature>